<keyword evidence="2" id="KW-1185">Reference proteome</keyword>
<reference evidence="1 2" key="1">
    <citation type="submission" date="2023-03" db="EMBL/GenBank/DDBJ databases">
        <title>Bacillus Genome Sequencing.</title>
        <authorList>
            <person name="Dunlap C."/>
        </authorList>
    </citation>
    <scope>NUCLEOTIDE SEQUENCE [LARGE SCALE GENOMIC DNA]</scope>
    <source>
        <strain evidence="1 2">B-4107</strain>
    </source>
</reference>
<accession>A0ABU6NQ23</accession>
<organism evidence="1 2">
    <name type="scientific">Shouchella miscanthi</name>
    <dbReference type="NCBI Taxonomy" id="2598861"/>
    <lineage>
        <taxon>Bacteria</taxon>
        <taxon>Bacillati</taxon>
        <taxon>Bacillota</taxon>
        <taxon>Bacilli</taxon>
        <taxon>Bacillales</taxon>
        <taxon>Bacillaceae</taxon>
        <taxon>Shouchella</taxon>
    </lineage>
</organism>
<proteinExistence type="predicted"/>
<dbReference type="RefSeq" id="WP_144558372.1">
    <property type="nucleotide sequence ID" value="NZ_CP042163.1"/>
</dbReference>
<sequence>MFLKEVVLWDESEESTLYKDSLCISEMFRWELKKKIKTEDTEALFIHCGKYEKVAFIREEQEAYSVLVPKKSVDVMMPFDQERYTQLNKQEKKKMLADVLIKGVLFVADKKNLNQAFIKDAYRKMVKKEFNHYVKPWKKQLSPNKRFKAYPMVRLDLDFFELEVVIEREKKVIVKKSILTCEPDFHTLWYAMRELKWLSNHEVALYTRAHKETYTGIKIPSLEENGE</sequence>
<gene>
    <name evidence="1" type="ORF">P5F74_16915</name>
</gene>
<dbReference type="Proteomes" id="UP001341820">
    <property type="component" value="Unassembled WGS sequence"/>
</dbReference>
<name>A0ABU6NQ23_9BACI</name>
<evidence type="ECO:0000313" key="1">
    <source>
        <dbReference type="EMBL" id="MED4129819.1"/>
    </source>
</evidence>
<protein>
    <submittedName>
        <fullName evidence="1">Uncharacterized protein</fullName>
    </submittedName>
</protein>
<evidence type="ECO:0000313" key="2">
    <source>
        <dbReference type="Proteomes" id="UP001341820"/>
    </source>
</evidence>
<dbReference type="EMBL" id="JAROAS010000042">
    <property type="protein sequence ID" value="MED4129819.1"/>
    <property type="molecule type" value="Genomic_DNA"/>
</dbReference>
<comment type="caution">
    <text evidence="1">The sequence shown here is derived from an EMBL/GenBank/DDBJ whole genome shotgun (WGS) entry which is preliminary data.</text>
</comment>